<accession>A0A6J8D888</accession>
<proteinExistence type="predicted"/>
<sequence length="151" mass="17239">MASYSDNLLVSMEDQSNTYNNIDTHEVLKVTNSRSEMNPEFQQVTRMTSVPETDGETCTVASITEKMETVLDLDDGKDITDAVILHAEDDKQLVSEFIQNIETEFPELQLNLKIFEQLNIGKGILESASLLFRTCRFVFVFMTKIFKQDDL</sequence>
<evidence type="ECO:0000313" key="2">
    <source>
        <dbReference type="Proteomes" id="UP000507470"/>
    </source>
</evidence>
<dbReference type="AlphaFoldDB" id="A0A6J8D888"/>
<dbReference type="Gene3D" id="3.40.50.10140">
    <property type="entry name" value="Toll/interleukin-1 receptor homology (TIR) domain"/>
    <property type="match status" value="1"/>
</dbReference>
<dbReference type="Proteomes" id="UP000507470">
    <property type="component" value="Unassembled WGS sequence"/>
</dbReference>
<organism evidence="1 2">
    <name type="scientific">Mytilus coruscus</name>
    <name type="common">Sea mussel</name>
    <dbReference type="NCBI Taxonomy" id="42192"/>
    <lineage>
        <taxon>Eukaryota</taxon>
        <taxon>Metazoa</taxon>
        <taxon>Spiralia</taxon>
        <taxon>Lophotrochozoa</taxon>
        <taxon>Mollusca</taxon>
        <taxon>Bivalvia</taxon>
        <taxon>Autobranchia</taxon>
        <taxon>Pteriomorphia</taxon>
        <taxon>Mytilida</taxon>
        <taxon>Mytiloidea</taxon>
        <taxon>Mytilidae</taxon>
        <taxon>Mytilinae</taxon>
        <taxon>Mytilus</taxon>
    </lineage>
</organism>
<dbReference type="InterPro" id="IPR035897">
    <property type="entry name" value="Toll_tir_struct_dom_sf"/>
</dbReference>
<reference evidence="1 2" key="1">
    <citation type="submission" date="2020-06" db="EMBL/GenBank/DDBJ databases">
        <authorList>
            <person name="Li R."/>
            <person name="Bekaert M."/>
        </authorList>
    </citation>
    <scope>NUCLEOTIDE SEQUENCE [LARGE SCALE GENOMIC DNA]</scope>
    <source>
        <strain evidence="2">wild</strain>
    </source>
</reference>
<dbReference type="EMBL" id="CACVKT020006919">
    <property type="protein sequence ID" value="CAC5404119.1"/>
    <property type="molecule type" value="Genomic_DNA"/>
</dbReference>
<keyword evidence="2" id="KW-1185">Reference proteome</keyword>
<dbReference type="OrthoDB" id="6135612at2759"/>
<gene>
    <name evidence="1" type="ORF">MCOR_37941</name>
</gene>
<evidence type="ECO:0000313" key="1">
    <source>
        <dbReference type="EMBL" id="CAC5404119.1"/>
    </source>
</evidence>
<protein>
    <submittedName>
        <fullName evidence="1">Uncharacterized protein</fullName>
    </submittedName>
</protein>
<name>A0A6J8D888_MYTCO</name>